<dbReference type="PROSITE" id="PS50949">
    <property type="entry name" value="HTH_GNTR"/>
    <property type="match status" value="1"/>
</dbReference>
<evidence type="ECO:0000313" key="5">
    <source>
        <dbReference type="EMBL" id="MDG0811053.1"/>
    </source>
</evidence>
<dbReference type="PANTHER" id="PTHR38445">
    <property type="entry name" value="HTH-TYPE TRANSCRIPTIONAL REPRESSOR YTRA"/>
    <property type="match status" value="1"/>
</dbReference>
<name>A0A9X4KUN7_9BACL</name>
<dbReference type="Gene3D" id="1.10.10.10">
    <property type="entry name" value="Winged helix-like DNA-binding domain superfamily/Winged helix DNA-binding domain"/>
    <property type="match status" value="1"/>
</dbReference>
<dbReference type="CDD" id="cd07377">
    <property type="entry name" value="WHTH_GntR"/>
    <property type="match status" value="1"/>
</dbReference>
<comment type="caution">
    <text evidence="5">The sequence shown here is derived from an EMBL/GenBank/DDBJ whole genome shotgun (WGS) entry which is preliminary data.</text>
</comment>
<dbReference type="RefSeq" id="WP_277533485.1">
    <property type="nucleotide sequence ID" value="NZ_JAPDIA010000007.1"/>
</dbReference>
<evidence type="ECO:0000256" key="3">
    <source>
        <dbReference type="ARBA" id="ARBA00023163"/>
    </source>
</evidence>
<dbReference type="Pfam" id="PF00392">
    <property type="entry name" value="GntR"/>
    <property type="match status" value="1"/>
</dbReference>
<protein>
    <submittedName>
        <fullName evidence="5">GntR family transcriptional regulator</fullName>
    </submittedName>
</protein>
<feature type="domain" description="HTH gntR-type" evidence="4">
    <location>
        <begin position="10"/>
        <end position="78"/>
    </location>
</feature>
<keyword evidence="2" id="KW-0238">DNA-binding</keyword>
<evidence type="ECO:0000259" key="4">
    <source>
        <dbReference type="PROSITE" id="PS50949"/>
    </source>
</evidence>
<dbReference type="GO" id="GO:0003677">
    <property type="term" value="F:DNA binding"/>
    <property type="evidence" value="ECO:0007669"/>
    <property type="project" value="UniProtKB-KW"/>
</dbReference>
<dbReference type="InterPro" id="IPR036390">
    <property type="entry name" value="WH_DNA-bd_sf"/>
</dbReference>
<gene>
    <name evidence="5" type="ORF">OMP40_18030</name>
</gene>
<dbReference type="GO" id="GO:0003700">
    <property type="term" value="F:DNA-binding transcription factor activity"/>
    <property type="evidence" value="ECO:0007669"/>
    <property type="project" value="InterPro"/>
</dbReference>
<accession>A0A9X4KUN7</accession>
<keyword evidence="3" id="KW-0804">Transcription</keyword>
<dbReference type="SUPFAM" id="SSF46785">
    <property type="entry name" value="Winged helix' DNA-binding domain"/>
    <property type="match status" value="1"/>
</dbReference>
<dbReference type="PANTHER" id="PTHR38445:SF9">
    <property type="entry name" value="HTH-TYPE TRANSCRIPTIONAL REPRESSOR YTRA"/>
    <property type="match status" value="1"/>
</dbReference>
<proteinExistence type="predicted"/>
<dbReference type="Proteomes" id="UP001153404">
    <property type="component" value="Unassembled WGS sequence"/>
</dbReference>
<dbReference type="EMBL" id="JAPDIA010000007">
    <property type="protein sequence ID" value="MDG0811053.1"/>
    <property type="molecule type" value="Genomic_DNA"/>
</dbReference>
<evidence type="ECO:0000313" key="6">
    <source>
        <dbReference type="Proteomes" id="UP001153404"/>
    </source>
</evidence>
<evidence type="ECO:0000256" key="1">
    <source>
        <dbReference type="ARBA" id="ARBA00023015"/>
    </source>
</evidence>
<dbReference type="InterPro" id="IPR036388">
    <property type="entry name" value="WH-like_DNA-bd_sf"/>
</dbReference>
<dbReference type="AlphaFoldDB" id="A0A9X4KUN7"/>
<keyword evidence="1" id="KW-0805">Transcription regulation</keyword>
<dbReference type="SMART" id="SM00345">
    <property type="entry name" value="HTH_GNTR"/>
    <property type="match status" value="1"/>
</dbReference>
<dbReference type="InterPro" id="IPR000524">
    <property type="entry name" value="Tscrpt_reg_HTH_GntR"/>
</dbReference>
<keyword evidence="6" id="KW-1185">Reference proteome</keyword>
<organism evidence="5 6">
    <name type="scientific">Cohnella rhizosphaerae</name>
    <dbReference type="NCBI Taxonomy" id="1457232"/>
    <lineage>
        <taxon>Bacteria</taxon>
        <taxon>Bacillati</taxon>
        <taxon>Bacillota</taxon>
        <taxon>Bacilli</taxon>
        <taxon>Bacillales</taxon>
        <taxon>Paenibacillaceae</taxon>
        <taxon>Cohnella</taxon>
    </lineage>
</organism>
<reference evidence="5" key="1">
    <citation type="submission" date="2022-10" db="EMBL/GenBank/DDBJ databases">
        <title>Comparative genomic analysis of Cohnella hashimotonis sp. nov., isolated from the International Space Station.</title>
        <authorList>
            <person name="Simpson A."/>
            <person name="Venkateswaran K."/>
        </authorList>
    </citation>
    <scope>NUCLEOTIDE SEQUENCE</scope>
    <source>
        <strain evidence="5">DSM 28161</strain>
    </source>
</reference>
<sequence length="139" mass="15678">MIRIDERSPTPIYEQIVQSFKALIAKGALAEGDRIPSVRELSATLLVNHNTVAKSYQELERQGVIVSLRGKGAFVAKAAEEPGMERERLLRLRDELRRIAVEAHHLGVGSDRLLAWLTEEMQQYGRDRDARGEPSTQED</sequence>
<evidence type="ECO:0000256" key="2">
    <source>
        <dbReference type="ARBA" id="ARBA00023125"/>
    </source>
</evidence>